<dbReference type="RefSeq" id="WP_160961236.1">
    <property type="nucleotide sequence ID" value="NZ_WVUD01000019.1"/>
</dbReference>
<organism evidence="2 3">
    <name type="scientific">Solidesulfovibrio aerotolerans</name>
    <dbReference type="NCBI Taxonomy" id="295255"/>
    <lineage>
        <taxon>Bacteria</taxon>
        <taxon>Pseudomonadati</taxon>
        <taxon>Thermodesulfobacteriota</taxon>
        <taxon>Desulfovibrionia</taxon>
        <taxon>Desulfovibrionales</taxon>
        <taxon>Desulfovibrionaceae</taxon>
        <taxon>Solidesulfovibrio</taxon>
    </lineage>
</organism>
<protein>
    <submittedName>
        <fullName evidence="2">Uncharacterized protein</fullName>
    </submittedName>
</protein>
<evidence type="ECO:0000313" key="3">
    <source>
        <dbReference type="Proteomes" id="UP000482487"/>
    </source>
</evidence>
<dbReference type="AlphaFoldDB" id="A0A7C9N5V5"/>
<dbReference type="EMBL" id="WVUD01000019">
    <property type="protein sequence ID" value="MYL83755.1"/>
    <property type="molecule type" value="Genomic_DNA"/>
</dbReference>
<feature type="region of interest" description="Disordered" evidence="1">
    <location>
        <begin position="21"/>
        <end position="83"/>
    </location>
</feature>
<keyword evidence="3" id="KW-1185">Reference proteome</keyword>
<dbReference type="OrthoDB" id="5461036at2"/>
<evidence type="ECO:0000313" key="2">
    <source>
        <dbReference type="EMBL" id="MYL83755.1"/>
    </source>
</evidence>
<name>A0A7C9N5V5_9BACT</name>
<evidence type="ECO:0000256" key="1">
    <source>
        <dbReference type="SAM" id="MobiDB-lite"/>
    </source>
</evidence>
<comment type="caution">
    <text evidence="2">The sequence shown here is derived from an EMBL/GenBank/DDBJ whole genome shotgun (WGS) entry which is preliminary data.</text>
</comment>
<reference evidence="2 3" key="1">
    <citation type="submission" date="2020-01" db="EMBL/GenBank/DDBJ databases">
        <title>Genome sequence of Desulfovibrio aerotolerans DSM 16695(T).</title>
        <authorList>
            <person name="Karnachuk O."/>
            <person name="Avakyan M."/>
            <person name="Mardanov A."/>
            <person name="Kadnikov V."/>
            <person name="Ravin N."/>
        </authorList>
    </citation>
    <scope>NUCLEOTIDE SEQUENCE [LARGE SCALE GENOMIC DNA]</scope>
    <source>
        <strain evidence="2 3">DSM 16695</strain>
    </source>
</reference>
<gene>
    <name evidence="2" type="ORF">GTA51_11515</name>
</gene>
<sequence length="144" mass="13640">MIDAVDSGGFGVLGLYAARAPVVPEPPDSPPVTSSAAEPAGTTQDASSVLAQGSGPLPAADPGADGSATPGRDFGDSAQGQARQTAVLTALVATSGAARGGAAAASPAASPQATPATRALRAYGRAGTSVPAGSASGIMVARRT</sequence>
<feature type="compositionally biased region" description="Polar residues" evidence="1">
    <location>
        <begin position="41"/>
        <end position="51"/>
    </location>
</feature>
<proteinExistence type="predicted"/>
<accession>A0A7C9N5V5</accession>
<dbReference type="Proteomes" id="UP000482487">
    <property type="component" value="Unassembled WGS sequence"/>
</dbReference>